<sequence length="163" mass="19150">MTSPYIFLFFGFCILSWYIFGDIDIVYVKTKGIQIGSRLRRLITDLGIDFFDICLTIVNNMITKQLVVFLDFIVNILKGFVGYEYYNNVCDKEIQKNIEINIVEEPESKKEELSISNQMIIIENIEQVDDEIEVEIIREPITAEEKRRPKIIKLKKRSTLEID</sequence>
<evidence type="ECO:0000256" key="1">
    <source>
        <dbReference type="SAM" id="Phobius"/>
    </source>
</evidence>
<organism evidence="2">
    <name type="scientific">viral metagenome</name>
    <dbReference type="NCBI Taxonomy" id="1070528"/>
    <lineage>
        <taxon>unclassified sequences</taxon>
        <taxon>metagenomes</taxon>
        <taxon>organismal metagenomes</taxon>
    </lineage>
</organism>
<proteinExistence type="predicted"/>
<reference evidence="2" key="1">
    <citation type="journal article" date="2020" name="Nature">
        <title>Giant virus diversity and host interactions through global metagenomics.</title>
        <authorList>
            <person name="Schulz F."/>
            <person name="Roux S."/>
            <person name="Paez-Espino D."/>
            <person name="Jungbluth S."/>
            <person name="Walsh D.A."/>
            <person name="Denef V.J."/>
            <person name="McMahon K.D."/>
            <person name="Konstantinidis K.T."/>
            <person name="Eloe-Fadrosh E.A."/>
            <person name="Kyrpides N.C."/>
            <person name="Woyke T."/>
        </authorList>
    </citation>
    <scope>NUCLEOTIDE SEQUENCE</scope>
    <source>
        <strain evidence="2">GVMAG-M-3300023179-27</strain>
    </source>
</reference>
<name>A0A6C0EBB3_9ZZZZ</name>
<accession>A0A6C0EBB3</accession>
<evidence type="ECO:0000313" key="2">
    <source>
        <dbReference type="EMBL" id="QHT25870.1"/>
    </source>
</evidence>
<keyword evidence="1" id="KW-0472">Membrane</keyword>
<protein>
    <submittedName>
        <fullName evidence="2">Uncharacterized protein</fullName>
    </submittedName>
</protein>
<keyword evidence="1" id="KW-0812">Transmembrane</keyword>
<keyword evidence="1" id="KW-1133">Transmembrane helix</keyword>
<dbReference type="EMBL" id="MN739775">
    <property type="protein sequence ID" value="QHT25870.1"/>
    <property type="molecule type" value="Genomic_DNA"/>
</dbReference>
<feature type="transmembrane region" description="Helical" evidence="1">
    <location>
        <begin position="6"/>
        <end position="28"/>
    </location>
</feature>
<dbReference type="AlphaFoldDB" id="A0A6C0EBB3"/>